<feature type="transmembrane region" description="Helical" evidence="1">
    <location>
        <begin position="46"/>
        <end position="71"/>
    </location>
</feature>
<feature type="transmembrane region" description="Helical" evidence="1">
    <location>
        <begin position="106"/>
        <end position="124"/>
    </location>
</feature>
<keyword evidence="1" id="KW-0472">Membrane</keyword>
<accession>A0A0F5Y9M1</accession>
<evidence type="ECO:0000313" key="2">
    <source>
        <dbReference type="EMBL" id="KKD35601.1"/>
    </source>
</evidence>
<feature type="transmembrane region" description="Helical" evidence="1">
    <location>
        <begin position="136"/>
        <end position="169"/>
    </location>
</feature>
<evidence type="ECO:0000256" key="1">
    <source>
        <dbReference type="SAM" id="Phobius"/>
    </source>
</evidence>
<protein>
    <recommendedName>
        <fullName evidence="4">DUF456 domain-containing protein</fullName>
    </recommendedName>
</protein>
<gene>
    <name evidence="2" type="ORF">WN50_24540</name>
</gene>
<keyword evidence="1" id="KW-0812">Transmembrane</keyword>
<dbReference type="PANTHER" id="PTHR39165:SF1">
    <property type="entry name" value="DUF456 DOMAIN-CONTAINING PROTEIN"/>
    <property type="match status" value="1"/>
</dbReference>
<proteinExistence type="predicted"/>
<feature type="transmembrane region" description="Helical" evidence="1">
    <location>
        <begin position="7"/>
        <end position="40"/>
    </location>
</feature>
<feature type="transmembrane region" description="Helical" evidence="1">
    <location>
        <begin position="83"/>
        <end position="100"/>
    </location>
</feature>
<comment type="caution">
    <text evidence="2">The sequence shown here is derived from an EMBL/GenBank/DDBJ whole genome shotgun (WGS) entry which is preliminary data.</text>
</comment>
<organism evidence="2 3">
    <name type="scientific">Limnoraphis robusta CS-951</name>
    <dbReference type="NCBI Taxonomy" id="1637645"/>
    <lineage>
        <taxon>Bacteria</taxon>
        <taxon>Bacillati</taxon>
        <taxon>Cyanobacteriota</taxon>
        <taxon>Cyanophyceae</taxon>
        <taxon>Oscillatoriophycideae</taxon>
        <taxon>Oscillatoriales</taxon>
        <taxon>Sirenicapillariaceae</taxon>
        <taxon>Limnoraphis</taxon>
    </lineage>
</organism>
<sequence>MLVLYWILVVVMLVGIIGAVVPALPGSSLILGAILVWGVVNGFRDVGLALGVAIVVLLLSVGIDFLSAYLGAKQAGASRWGQTGAVIGLVLGFLGFLPALPFGGPLLGILIGPLLGAIVGEFLYRKDLAFEARIRLAFKASIGIVVGSFVGNLIEGILATACVVVFLVTTWPYNL</sequence>
<dbReference type="Proteomes" id="UP000033607">
    <property type="component" value="Unassembled WGS sequence"/>
</dbReference>
<evidence type="ECO:0008006" key="4">
    <source>
        <dbReference type="Google" id="ProtNLM"/>
    </source>
</evidence>
<evidence type="ECO:0000313" key="3">
    <source>
        <dbReference type="Proteomes" id="UP000033607"/>
    </source>
</evidence>
<keyword evidence="1" id="KW-1133">Transmembrane helix</keyword>
<dbReference type="EMBL" id="LATL02000317">
    <property type="protein sequence ID" value="KKD35601.1"/>
    <property type="molecule type" value="Genomic_DNA"/>
</dbReference>
<dbReference type="AlphaFoldDB" id="A0A0F5Y9M1"/>
<name>A0A0F5Y9M1_9CYAN</name>
<dbReference type="InterPro" id="IPR007403">
    <property type="entry name" value="DUF456"/>
</dbReference>
<dbReference type="PATRIC" id="fig|1637645.4.peg.6252"/>
<dbReference type="PANTHER" id="PTHR39165">
    <property type="entry name" value="IG HYPOTHETICAL 17883"/>
    <property type="match status" value="1"/>
</dbReference>
<dbReference type="RefSeq" id="WP_046281228.1">
    <property type="nucleotide sequence ID" value="NZ_LATL02000317.1"/>
</dbReference>
<dbReference type="OrthoDB" id="428631at2"/>
<reference evidence="2 3" key="1">
    <citation type="submission" date="2015-06" db="EMBL/GenBank/DDBJ databases">
        <title>Draft genome assembly of filamentous brackish cyanobacterium Limnoraphis robusta strain CS-951.</title>
        <authorList>
            <person name="Willis A."/>
            <person name="Parks M."/>
            <person name="Burford M.A."/>
        </authorList>
    </citation>
    <scope>NUCLEOTIDE SEQUENCE [LARGE SCALE GENOMIC DNA]</scope>
    <source>
        <strain evidence="2 3">CS-951</strain>
    </source>
</reference>
<dbReference type="Pfam" id="PF04306">
    <property type="entry name" value="DUF456"/>
    <property type="match status" value="1"/>
</dbReference>